<dbReference type="Proteomes" id="UP000254326">
    <property type="component" value="Unassembled WGS sequence"/>
</dbReference>
<dbReference type="RefSeq" id="WP_115467633.1">
    <property type="nucleotide sequence ID" value="NZ_QKRA01000003.1"/>
</dbReference>
<proteinExistence type="predicted"/>
<comment type="caution">
    <text evidence="1">The sequence shown here is derived from an EMBL/GenBank/DDBJ whole genome shotgun (WGS) entry which is preliminary data.</text>
</comment>
<keyword evidence="2" id="KW-1185">Reference proteome</keyword>
<organism evidence="1 2">
    <name type="scientific">Marinomonas piezotolerans</name>
    <dbReference type="NCBI Taxonomy" id="2213058"/>
    <lineage>
        <taxon>Bacteria</taxon>
        <taxon>Pseudomonadati</taxon>
        <taxon>Pseudomonadota</taxon>
        <taxon>Gammaproteobacteria</taxon>
        <taxon>Oceanospirillales</taxon>
        <taxon>Oceanospirillaceae</taxon>
        <taxon>Marinomonas</taxon>
    </lineage>
</organism>
<dbReference type="AlphaFoldDB" id="A0A370U9A6"/>
<name>A0A370U9A6_9GAMM</name>
<protein>
    <submittedName>
        <fullName evidence="1">Uncharacterized protein</fullName>
    </submittedName>
</protein>
<reference evidence="1 2" key="1">
    <citation type="submission" date="2018-06" db="EMBL/GenBank/DDBJ databases">
        <title>Marinomonas sp. YLB-05 draft genome sequence.</title>
        <authorList>
            <person name="Yu L."/>
            <person name="Tang X."/>
        </authorList>
    </citation>
    <scope>NUCLEOTIDE SEQUENCE [LARGE SCALE GENOMIC DNA]</scope>
    <source>
        <strain evidence="1 2">YLB-05</strain>
    </source>
</reference>
<accession>A0A370U9A6</accession>
<gene>
    <name evidence="1" type="ORF">DN730_08170</name>
</gene>
<dbReference type="EMBL" id="QKRA01000003">
    <property type="protein sequence ID" value="RDL44370.1"/>
    <property type="molecule type" value="Genomic_DNA"/>
</dbReference>
<sequence length="63" mass="7181">MEDKKLILDDALRFVSQAKALVLILSNENSFEELEPWVISNAMWMLSDRLTDLESAVLSINVD</sequence>
<evidence type="ECO:0000313" key="1">
    <source>
        <dbReference type="EMBL" id="RDL44370.1"/>
    </source>
</evidence>
<evidence type="ECO:0000313" key="2">
    <source>
        <dbReference type="Proteomes" id="UP000254326"/>
    </source>
</evidence>
<dbReference type="OrthoDB" id="7067304at2"/>